<dbReference type="Proteomes" id="UP000077857">
    <property type="component" value="Unassembled WGS sequence"/>
</dbReference>
<evidence type="ECO:0008006" key="3">
    <source>
        <dbReference type="Google" id="ProtNLM"/>
    </source>
</evidence>
<accession>A0A177N2P6</accession>
<organism evidence="1 2">
    <name type="scientific">Methylomonas koyamae</name>
    <dbReference type="NCBI Taxonomy" id="702114"/>
    <lineage>
        <taxon>Bacteria</taxon>
        <taxon>Pseudomonadati</taxon>
        <taxon>Pseudomonadota</taxon>
        <taxon>Gammaproteobacteria</taxon>
        <taxon>Methylococcales</taxon>
        <taxon>Methylococcaceae</taxon>
        <taxon>Methylomonas</taxon>
    </lineage>
</organism>
<proteinExistence type="predicted"/>
<evidence type="ECO:0000313" key="1">
    <source>
        <dbReference type="EMBL" id="OAI12248.1"/>
    </source>
</evidence>
<gene>
    <name evidence="1" type="ORF">A1507_01765</name>
</gene>
<dbReference type="EMBL" id="LUUJ01000110">
    <property type="protein sequence ID" value="OAI12248.1"/>
    <property type="molecule type" value="Genomic_DNA"/>
</dbReference>
<reference evidence="1 2" key="1">
    <citation type="submission" date="2016-03" db="EMBL/GenBank/DDBJ databases">
        <authorList>
            <person name="Ploux O."/>
        </authorList>
    </citation>
    <scope>NUCLEOTIDE SEQUENCE [LARGE SCALE GENOMIC DNA]</scope>
    <source>
        <strain evidence="1 2">R-45378</strain>
    </source>
</reference>
<evidence type="ECO:0000313" key="2">
    <source>
        <dbReference type="Proteomes" id="UP000077857"/>
    </source>
</evidence>
<dbReference type="RefSeq" id="WP_064041826.1">
    <property type="nucleotide sequence ID" value="NZ_LUUJ01000110.1"/>
</dbReference>
<dbReference type="OrthoDB" id="1551028at2"/>
<name>A0A177N2P6_9GAMM</name>
<comment type="caution">
    <text evidence="1">The sequence shown here is derived from an EMBL/GenBank/DDBJ whole genome shotgun (WGS) entry which is preliminary data.</text>
</comment>
<sequence length="119" mass="13206">MASLDMHGAYDLSLAKIDELVTKISHGNYALGVINQNTHKFVVKYVGRAEEDLNVRLKQHVGKYPKFKFSYAASPQAAFEKVCRNFHDFGGTQKLGNTVHPKPPAHADWKCPCCGTSVD</sequence>
<protein>
    <recommendedName>
        <fullName evidence="3">GIY-YIG domain-containing protein</fullName>
    </recommendedName>
</protein>
<dbReference type="AlphaFoldDB" id="A0A177N2P6"/>